<name>A0A1L8D317_9THEO</name>
<dbReference type="STRING" id="661089.ciss_15030"/>
<reference evidence="3" key="1">
    <citation type="submission" date="2016-12" db="EMBL/GenBank/DDBJ databases">
        <title>Draft Genome Sequences od Carboxydothermus pertinax and islandicus, Hydrogenogenic Carboxydotrophic Bacteria.</title>
        <authorList>
            <person name="Fukuyama Y."/>
            <person name="Ohmae K."/>
            <person name="Yoneda Y."/>
            <person name="Yoshida T."/>
            <person name="Sako Y."/>
        </authorList>
    </citation>
    <scope>NUCLEOTIDE SEQUENCE [LARGE SCALE GENOMIC DNA]</scope>
    <source>
        <strain evidence="3">SET</strain>
    </source>
</reference>
<dbReference type="AlphaFoldDB" id="A0A1L8D317"/>
<sequence>MASFFYGLLAAVLAYRVNKLLLRLLTKEKVALVAPSIEECLKTLLGLLGQGNIVFTHFAFGFAEGLYDLITARQKYPAFFLSIVTHTVFGIITLSITEKSTLFLGISTAALGHTLYNLIVLKMARR</sequence>
<keyword evidence="1" id="KW-0472">Membrane</keyword>
<feature type="transmembrane region" description="Helical" evidence="1">
    <location>
        <begin position="78"/>
        <end position="96"/>
    </location>
</feature>
<organism evidence="2 3">
    <name type="scientific">Carboxydothermus islandicus</name>
    <dbReference type="NCBI Taxonomy" id="661089"/>
    <lineage>
        <taxon>Bacteria</taxon>
        <taxon>Bacillati</taxon>
        <taxon>Bacillota</taxon>
        <taxon>Clostridia</taxon>
        <taxon>Thermoanaerobacterales</taxon>
        <taxon>Thermoanaerobacteraceae</taxon>
        <taxon>Carboxydothermus</taxon>
    </lineage>
</organism>
<keyword evidence="1" id="KW-0812">Transmembrane</keyword>
<gene>
    <name evidence="2" type="ORF">ciss_15030</name>
</gene>
<feature type="transmembrane region" description="Helical" evidence="1">
    <location>
        <begin position="43"/>
        <end position="66"/>
    </location>
</feature>
<feature type="transmembrane region" description="Helical" evidence="1">
    <location>
        <begin position="102"/>
        <end position="121"/>
    </location>
</feature>
<comment type="caution">
    <text evidence="2">The sequence shown here is derived from an EMBL/GenBank/DDBJ whole genome shotgun (WGS) entry which is preliminary data.</text>
</comment>
<proteinExistence type="predicted"/>
<protein>
    <submittedName>
        <fullName evidence="2">Uncharacterized protein</fullName>
    </submittedName>
</protein>
<dbReference type="RefSeq" id="WP_075865718.1">
    <property type="nucleotide sequence ID" value="NZ_BDJL01000049.1"/>
</dbReference>
<evidence type="ECO:0000256" key="1">
    <source>
        <dbReference type="SAM" id="Phobius"/>
    </source>
</evidence>
<evidence type="ECO:0000313" key="3">
    <source>
        <dbReference type="Proteomes" id="UP000187338"/>
    </source>
</evidence>
<accession>A0A1L8D317</accession>
<dbReference type="EMBL" id="BDJL01000049">
    <property type="protein sequence ID" value="GAV25570.1"/>
    <property type="molecule type" value="Genomic_DNA"/>
</dbReference>
<dbReference type="OrthoDB" id="1683367at2"/>
<keyword evidence="3" id="KW-1185">Reference proteome</keyword>
<keyword evidence="1" id="KW-1133">Transmembrane helix</keyword>
<dbReference type="Proteomes" id="UP000187338">
    <property type="component" value="Unassembled WGS sequence"/>
</dbReference>
<evidence type="ECO:0000313" key="2">
    <source>
        <dbReference type="EMBL" id="GAV25570.1"/>
    </source>
</evidence>